<feature type="compositionally biased region" description="Acidic residues" evidence="1">
    <location>
        <begin position="205"/>
        <end position="222"/>
    </location>
</feature>
<dbReference type="InterPro" id="IPR053779">
    <property type="entry name" value="GlpR"/>
</dbReference>
<dbReference type="RefSeq" id="WP_377851813.1">
    <property type="nucleotide sequence ID" value="NZ_JBHLZU010000010.1"/>
</dbReference>
<reference evidence="3 4" key="1">
    <citation type="submission" date="2024-09" db="EMBL/GenBank/DDBJ databases">
        <authorList>
            <person name="Sun Q."/>
            <person name="Mori K."/>
        </authorList>
    </citation>
    <scope>NUCLEOTIDE SEQUENCE [LARGE SCALE GENOMIC DNA]</scope>
    <source>
        <strain evidence="3 4">TBRC 7907</strain>
    </source>
</reference>
<sequence length="274" mass="30612">MPSSLIFAALAAAWLVVLVPMVARRRKPVARTADSALTGRVVRRGGETTVDTPRRGQLPEENAQEVFAMPGRRAPEPSNHRDSETEDYDNYSDGRTDHYAEDYGDESVNRRARRRYRPGRGGFDPELAAMVARAKYQFRQRVVLGMLLLALATGLLAGFALPVLWWAHGATDVILVGYLTYLRRQVRIEEEIRNRRLARIRGTDDEAVDTADEAAEDDEDETYQVPAPKASAKPAGTRCSSRPSAELIDLDDEDPSFEHLDPPAQMTYRRASGE</sequence>
<feature type="transmembrane region" description="Helical" evidence="2">
    <location>
        <begin position="6"/>
        <end position="23"/>
    </location>
</feature>
<keyword evidence="2" id="KW-1133">Transmembrane helix</keyword>
<evidence type="ECO:0000256" key="1">
    <source>
        <dbReference type="SAM" id="MobiDB-lite"/>
    </source>
</evidence>
<feature type="compositionally biased region" description="Basic and acidic residues" evidence="1">
    <location>
        <begin position="73"/>
        <end position="83"/>
    </location>
</feature>
<feature type="transmembrane region" description="Helical" evidence="2">
    <location>
        <begin position="142"/>
        <end position="159"/>
    </location>
</feature>
<feature type="region of interest" description="Disordered" evidence="1">
    <location>
        <begin position="203"/>
        <end position="274"/>
    </location>
</feature>
<keyword evidence="2" id="KW-0472">Membrane</keyword>
<comment type="caution">
    <text evidence="3">The sequence shown here is derived from an EMBL/GenBank/DDBJ whole genome shotgun (WGS) entry which is preliminary data.</text>
</comment>
<keyword evidence="4" id="KW-1185">Reference proteome</keyword>
<accession>A0ABV5ZX73</accession>
<dbReference type="Proteomes" id="UP001589693">
    <property type="component" value="Unassembled WGS sequence"/>
</dbReference>
<name>A0ABV5ZX73_9PSEU</name>
<gene>
    <name evidence="3" type="primary">glpR</name>
    <name evidence="3" type="ORF">ACFFQA_11765</name>
</gene>
<dbReference type="NCBIfam" id="NF045516">
    <property type="entry name" value="GlpR"/>
    <property type="match status" value="1"/>
</dbReference>
<evidence type="ECO:0000256" key="2">
    <source>
        <dbReference type="SAM" id="Phobius"/>
    </source>
</evidence>
<dbReference type="EMBL" id="JBHLZU010000010">
    <property type="protein sequence ID" value="MFB9904609.1"/>
    <property type="molecule type" value="Genomic_DNA"/>
</dbReference>
<evidence type="ECO:0000313" key="3">
    <source>
        <dbReference type="EMBL" id="MFB9904609.1"/>
    </source>
</evidence>
<feature type="region of interest" description="Disordered" evidence="1">
    <location>
        <begin position="40"/>
        <end position="100"/>
    </location>
</feature>
<proteinExistence type="predicted"/>
<protein>
    <submittedName>
        <fullName evidence="3">Gephyrin-like molybdotransferase receptor GlpR</fullName>
    </submittedName>
</protein>
<keyword evidence="2" id="KW-0812">Transmembrane</keyword>
<evidence type="ECO:0000313" key="4">
    <source>
        <dbReference type="Proteomes" id="UP001589693"/>
    </source>
</evidence>
<organism evidence="3 4">
    <name type="scientific">Allokutzneria oryzae</name>
    <dbReference type="NCBI Taxonomy" id="1378989"/>
    <lineage>
        <taxon>Bacteria</taxon>
        <taxon>Bacillati</taxon>
        <taxon>Actinomycetota</taxon>
        <taxon>Actinomycetes</taxon>
        <taxon>Pseudonocardiales</taxon>
        <taxon>Pseudonocardiaceae</taxon>
        <taxon>Allokutzneria</taxon>
    </lineage>
</organism>